<keyword evidence="1" id="KW-0812">Transmembrane</keyword>
<comment type="caution">
    <text evidence="2">The sequence shown here is derived from an EMBL/GenBank/DDBJ whole genome shotgun (WGS) entry which is preliminary data.</text>
</comment>
<keyword evidence="1" id="KW-0472">Membrane</keyword>
<gene>
    <name evidence="2" type="ORF">WKV53_00360</name>
</gene>
<protein>
    <recommendedName>
        <fullName evidence="4">DUF4175 domain-containing protein</fullName>
    </recommendedName>
</protein>
<name>A0ABU9AQ17_9BACT</name>
<dbReference type="Proteomes" id="UP001371305">
    <property type="component" value="Unassembled WGS sequence"/>
</dbReference>
<evidence type="ECO:0000256" key="1">
    <source>
        <dbReference type="SAM" id="Phobius"/>
    </source>
</evidence>
<organism evidence="2 3">
    <name type="scientific">Luteolibacter soli</name>
    <dbReference type="NCBI Taxonomy" id="3135280"/>
    <lineage>
        <taxon>Bacteria</taxon>
        <taxon>Pseudomonadati</taxon>
        <taxon>Verrucomicrobiota</taxon>
        <taxon>Verrucomicrobiia</taxon>
        <taxon>Verrucomicrobiales</taxon>
        <taxon>Verrucomicrobiaceae</taxon>
        <taxon>Luteolibacter</taxon>
    </lineage>
</organism>
<reference evidence="2 3" key="1">
    <citation type="submission" date="2024-04" db="EMBL/GenBank/DDBJ databases">
        <title>Luteolibacter sp. isolated from soil.</title>
        <authorList>
            <person name="An J."/>
        </authorList>
    </citation>
    <scope>NUCLEOTIDE SEQUENCE [LARGE SCALE GENOMIC DNA]</scope>
    <source>
        <strain evidence="2 3">Y139</strain>
    </source>
</reference>
<accession>A0ABU9AQ17</accession>
<feature type="transmembrane region" description="Helical" evidence="1">
    <location>
        <begin position="28"/>
        <end position="46"/>
    </location>
</feature>
<evidence type="ECO:0000313" key="2">
    <source>
        <dbReference type="EMBL" id="MEK7948922.1"/>
    </source>
</evidence>
<evidence type="ECO:0008006" key="4">
    <source>
        <dbReference type="Google" id="ProtNLM"/>
    </source>
</evidence>
<dbReference type="EMBL" id="JBBUKT010000001">
    <property type="protein sequence ID" value="MEK7948922.1"/>
    <property type="molecule type" value="Genomic_DNA"/>
</dbReference>
<keyword evidence="1" id="KW-1133">Transmembrane helix</keyword>
<proteinExistence type="predicted"/>
<evidence type="ECO:0000313" key="3">
    <source>
        <dbReference type="Proteomes" id="UP001371305"/>
    </source>
</evidence>
<feature type="transmembrane region" description="Helical" evidence="1">
    <location>
        <begin position="52"/>
        <end position="76"/>
    </location>
</feature>
<keyword evidence="3" id="KW-1185">Reference proteome</keyword>
<sequence>MRHGRAAKFCECGQSLVVVEPPAPPRTFFILSAFFFGVTVLSARLAEKNGWVYFPLGGLLFASVAFVLGLRSWLWFKRNGGD</sequence>